<evidence type="ECO:0000256" key="1">
    <source>
        <dbReference type="SAM" id="MobiDB-lite"/>
    </source>
</evidence>
<protein>
    <submittedName>
        <fullName evidence="2">Uncharacterized protein</fullName>
    </submittedName>
</protein>
<proteinExistence type="predicted"/>
<feature type="region of interest" description="Disordered" evidence="1">
    <location>
        <begin position="1"/>
        <end position="88"/>
    </location>
</feature>
<dbReference type="AlphaFoldDB" id="A0A6J4SUV7"/>
<feature type="non-terminal residue" evidence="2">
    <location>
        <position position="1"/>
    </location>
</feature>
<organism evidence="2">
    <name type="scientific">uncultured Solirubrobacterales bacterium</name>
    <dbReference type="NCBI Taxonomy" id="768556"/>
    <lineage>
        <taxon>Bacteria</taxon>
        <taxon>Bacillati</taxon>
        <taxon>Actinomycetota</taxon>
        <taxon>Thermoleophilia</taxon>
        <taxon>Solirubrobacterales</taxon>
        <taxon>environmental samples</taxon>
    </lineage>
</organism>
<feature type="non-terminal residue" evidence="2">
    <location>
        <position position="88"/>
    </location>
</feature>
<name>A0A6J4SUV7_9ACTN</name>
<sequence>ERIRASRPDGARAHDRGRAPTHGSLHPALRAAPAKPHPPAHRAAGRGPPGSGGGRARAPAPRRDRSRRRAPRGIAGGPAGDAEPQAGV</sequence>
<evidence type="ECO:0000313" key="2">
    <source>
        <dbReference type="EMBL" id="CAA9505822.1"/>
    </source>
</evidence>
<dbReference type="EMBL" id="CADCVV010000124">
    <property type="protein sequence ID" value="CAA9505822.1"/>
    <property type="molecule type" value="Genomic_DNA"/>
</dbReference>
<reference evidence="2" key="1">
    <citation type="submission" date="2020-02" db="EMBL/GenBank/DDBJ databases">
        <authorList>
            <person name="Meier V. D."/>
        </authorList>
    </citation>
    <scope>NUCLEOTIDE SEQUENCE</scope>
    <source>
        <strain evidence="2">AVDCRST_MAG17</strain>
    </source>
</reference>
<gene>
    <name evidence="2" type="ORF">AVDCRST_MAG17-1671</name>
</gene>
<accession>A0A6J4SUV7</accession>
<feature type="compositionally biased region" description="Basic and acidic residues" evidence="1">
    <location>
        <begin position="1"/>
        <end position="18"/>
    </location>
</feature>